<keyword evidence="2" id="KW-1185">Reference proteome</keyword>
<reference evidence="1 2" key="1">
    <citation type="submission" date="2020-08" db="EMBL/GenBank/DDBJ databases">
        <title>Genomic Encyclopedia of Type Strains, Phase IV (KMG-IV): sequencing the most valuable type-strain genomes for metagenomic binning, comparative biology and taxonomic classification.</title>
        <authorList>
            <person name="Goeker M."/>
        </authorList>
    </citation>
    <scope>NUCLEOTIDE SEQUENCE [LARGE SCALE GENOMIC DNA]</scope>
    <source>
        <strain evidence="1 2">DSM 100734</strain>
    </source>
</reference>
<dbReference type="PANTHER" id="PTHR28255">
    <property type="match status" value="1"/>
</dbReference>
<dbReference type="InterPro" id="IPR005624">
    <property type="entry name" value="PduO/GlcC-like"/>
</dbReference>
<sequence>MHDMPSLEELQEEQRSLELPEFHYDFVWQLGSRLYQRARENHFPVAIEIRHGSDLVFAMLAPGATIDNFDWTRRKSAVVHRFHRSSLFAKLEAQSKNYDFNTRFRLPPGDFAAGGGGVPLILKGGVFIGSVGISGLPDIQDHKLVTGCLAELLAA</sequence>
<comment type="caution">
    <text evidence="1">The sequence shown here is derived from an EMBL/GenBank/DDBJ whole genome shotgun (WGS) entry which is preliminary data.</text>
</comment>
<protein>
    <submittedName>
        <fullName evidence="1">Uncharacterized protein (UPF0303 family)</fullName>
    </submittedName>
</protein>
<dbReference type="RefSeq" id="WP_244654547.1">
    <property type="nucleotide sequence ID" value="NZ_BMHW01000009.1"/>
</dbReference>
<dbReference type="PANTHER" id="PTHR28255:SF1">
    <property type="entry name" value="UPF0303 PROTEIN YBR137W"/>
    <property type="match status" value="1"/>
</dbReference>
<dbReference type="PIRSF" id="PIRSF008757">
    <property type="entry name" value="UCP008757"/>
    <property type="match status" value="1"/>
</dbReference>
<organism evidence="1 2">
    <name type="scientific">Rhizobium wenxiniae</name>
    <dbReference type="NCBI Taxonomy" id="1737357"/>
    <lineage>
        <taxon>Bacteria</taxon>
        <taxon>Pseudomonadati</taxon>
        <taxon>Pseudomonadota</taxon>
        <taxon>Alphaproteobacteria</taxon>
        <taxon>Hyphomicrobiales</taxon>
        <taxon>Rhizobiaceae</taxon>
        <taxon>Rhizobium/Agrobacterium group</taxon>
        <taxon>Rhizobium</taxon>
    </lineage>
</organism>
<dbReference type="Gene3D" id="3.30.450.150">
    <property type="entry name" value="Haem-degrading domain"/>
    <property type="match status" value="1"/>
</dbReference>
<accession>A0A7W9YB34</accession>
<dbReference type="InterPro" id="IPR038084">
    <property type="entry name" value="PduO/GlcC-like_sf"/>
</dbReference>
<dbReference type="EMBL" id="JACHEG010000008">
    <property type="protein sequence ID" value="MBB6165289.1"/>
    <property type="molecule type" value="Genomic_DNA"/>
</dbReference>
<proteinExistence type="predicted"/>
<dbReference type="SUPFAM" id="SSF143744">
    <property type="entry name" value="GlcG-like"/>
    <property type="match status" value="1"/>
</dbReference>
<dbReference type="Proteomes" id="UP000547879">
    <property type="component" value="Unassembled WGS sequence"/>
</dbReference>
<gene>
    <name evidence="1" type="ORF">HNQ72_005135</name>
</gene>
<dbReference type="Pfam" id="PF03928">
    <property type="entry name" value="HbpS-like"/>
    <property type="match status" value="1"/>
</dbReference>
<dbReference type="InterPro" id="IPR010371">
    <property type="entry name" value="YBR137W-like"/>
</dbReference>
<dbReference type="AlphaFoldDB" id="A0A7W9YB34"/>
<name>A0A7W9YB34_9HYPH</name>
<evidence type="ECO:0000313" key="1">
    <source>
        <dbReference type="EMBL" id="MBB6165289.1"/>
    </source>
</evidence>
<evidence type="ECO:0000313" key="2">
    <source>
        <dbReference type="Proteomes" id="UP000547879"/>
    </source>
</evidence>